<dbReference type="Proteomes" id="UP000324222">
    <property type="component" value="Unassembled WGS sequence"/>
</dbReference>
<proteinExistence type="predicted"/>
<protein>
    <submittedName>
        <fullName evidence="1">Uncharacterized protein</fullName>
    </submittedName>
</protein>
<name>A0A5B7HC66_PORTR</name>
<sequence>MEVVMVRKLSVLEGIVLLVVVVVVVVAARAACLTQLWRPVPRKPSVPARPRRVLGASAH</sequence>
<organism evidence="1 2">
    <name type="scientific">Portunus trituberculatus</name>
    <name type="common">Swimming crab</name>
    <name type="synonym">Neptunus trituberculatus</name>
    <dbReference type="NCBI Taxonomy" id="210409"/>
    <lineage>
        <taxon>Eukaryota</taxon>
        <taxon>Metazoa</taxon>
        <taxon>Ecdysozoa</taxon>
        <taxon>Arthropoda</taxon>
        <taxon>Crustacea</taxon>
        <taxon>Multicrustacea</taxon>
        <taxon>Malacostraca</taxon>
        <taxon>Eumalacostraca</taxon>
        <taxon>Eucarida</taxon>
        <taxon>Decapoda</taxon>
        <taxon>Pleocyemata</taxon>
        <taxon>Brachyura</taxon>
        <taxon>Eubrachyura</taxon>
        <taxon>Portunoidea</taxon>
        <taxon>Portunidae</taxon>
        <taxon>Portuninae</taxon>
        <taxon>Portunus</taxon>
    </lineage>
</organism>
<keyword evidence="2" id="KW-1185">Reference proteome</keyword>
<evidence type="ECO:0000313" key="2">
    <source>
        <dbReference type="Proteomes" id="UP000324222"/>
    </source>
</evidence>
<comment type="caution">
    <text evidence="1">The sequence shown here is derived from an EMBL/GenBank/DDBJ whole genome shotgun (WGS) entry which is preliminary data.</text>
</comment>
<evidence type="ECO:0000313" key="1">
    <source>
        <dbReference type="EMBL" id="MPC66548.1"/>
    </source>
</evidence>
<accession>A0A5B7HC66</accession>
<dbReference type="AlphaFoldDB" id="A0A5B7HC66"/>
<gene>
    <name evidence="1" type="ORF">E2C01_060697</name>
</gene>
<dbReference type="EMBL" id="VSRR010024909">
    <property type="protein sequence ID" value="MPC66548.1"/>
    <property type="molecule type" value="Genomic_DNA"/>
</dbReference>
<reference evidence="1 2" key="1">
    <citation type="submission" date="2019-05" db="EMBL/GenBank/DDBJ databases">
        <title>Another draft genome of Portunus trituberculatus and its Hox gene families provides insights of decapod evolution.</title>
        <authorList>
            <person name="Jeong J.-H."/>
            <person name="Song I."/>
            <person name="Kim S."/>
            <person name="Choi T."/>
            <person name="Kim D."/>
            <person name="Ryu S."/>
            <person name="Kim W."/>
        </authorList>
    </citation>
    <scope>NUCLEOTIDE SEQUENCE [LARGE SCALE GENOMIC DNA]</scope>
    <source>
        <tissue evidence="1">Muscle</tissue>
    </source>
</reference>